<keyword evidence="1" id="KW-0175">Coiled coil</keyword>
<evidence type="ECO:0000313" key="2">
    <source>
        <dbReference type="EMBL" id="KRL27349.1"/>
    </source>
</evidence>
<proteinExistence type="predicted"/>
<gene>
    <name evidence="2" type="ORF">FD27_GL001105</name>
</gene>
<comment type="caution">
    <text evidence="2">The sequence shown here is derived from an EMBL/GenBank/DDBJ whole genome shotgun (WGS) entry which is preliminary data.</text>
</comment>
<dbReference type="AlphaFoldDB" id="A0A0R1PBM8"/>
<feature type="coiled-coil region" evidence="1">
    <location>
        <begin position="15"/>
        <end position="49"/>
    </location>
</feature>
<dbReference type="Proteomes" id="UP000051445">
    <property type="component" value="Unassembled WGS sequence"/>
</dbReference>
<accession>A0A0R1PBM8</accession>
<dbReference type="RefSeq" id="WP_157055089.1">
    <property type="nucleotide sequence ID" value="NZ_AZER01000016.1"/>
</dbReference>
<evidence type="ECO:0000313" key="3">
    <source>
        <dbReference type="Proteomes" id="UP000051445"/>
    </source>
</evidence>
<reference evidence="2 3" key="1">
    <citation type="journal article" date="2015" name="Genome Announc.">
        <title>Expanding the biotechnology potential of lactobacilli through comparative genomics of 213 strains and associated genera.</title>
        <authorList>
            <person name="Sun Z."/>
            <person name="Harris H.M."/>
            <person name="McCann A."/>
            <person name="Guo C."/>
            <person name="Argimon S."/>
            <person name="Zhang W."/>
            <person name="Yang X."/>
            <person name="Jeffery I.B."/>
            <person name="Cooney J.C."/>
            <person name="Kagawa T.F."/>
            <person name="Liu W."/>
            <person name="Song Y."/>
            <person name="Salvetti E."/>
            <person name="Wrobel A."/>
            <person name="Rasinkangas P."/>
            <person name="Parkhill J."/>
            <person name="Rea M.C."/>
            <person name="O'Sullivan O."/>
            <person name="Ritari J."/>
            <person name="Douillard F.P."/>
            <person name="Paul Ross R."/>
            <person name="Yang R."/>
            <person name="Briner A.E."/>
            <person name="Felis G.E."/>
            <person name="de Vos W.M."/>
            <person name="Barrangou R."/>
            <person name="Klaenhammer T.R."/>
            <person name="Caufield P.W."/>
            <person name="Cui Y."/>
            <person name="Zhang H."/>
            <person name="O'Toole P.W."/>
        </authorList>
    </citation>
    <scope>NUCLEOTIDE SEQUENCE [LARGE SCALE GENOMIC DNA]</scope>
    <source>
        <strain evidence="2 3">DSM 13145</strain>
    </source>
</reference>
<protein>
    <submittedName>
        <fullName evidence="2">Uncharacterized protein</fullName>
    </submittedName>
</protein>
<organism evidence="2 3">
    <name type="scientific">Limosilactobacillus frumenti DSM 13145</name>
    <dbReference type="NCBI Taxonomy" id="1423746"/>
    <lineage>
        <taxon>Bacteria</taxon>
        <taxon>Bacillati</taxon>
        <taxon>Bacillota</taxon>
        <taxon>Bacilli</taxon>
        <taxon>Lactobacillales</taxon>
        <taxon>Lactobacillaceae</taxon>
        <taxon>Limosilactobacillus</taxon>
    </lineage>
</organism>
<sequence>MEKITKHIEMEFDNSKEIDSKLSNLLLKAKELNAELEKASSLISKLTSQN</sequence>
<dbReference type="PATRIC" id="fig|1423746.3.peg.1125"/>
<evidence type="ECO:0000256" key="1">
    <source>
        <dbReference type="SAM" id="Coils"/>
    </source>
</evidence>
<name>A0A0R1PBM8_9LACO</name>
<dbReference type="EMBL" id="AZER01000016">
    <property type="protein sequence ID" value="KRL27349.1"/>
    <property type="molecule type" value="Genomic_DNA"/>
</dbReference>
<keyword evidence="3" id="KW-1185">Reference proteome</keyword>